<dbReference type="Gene3D" id="3.30.70.1430">
    <property type="entry name" value="Multidrug efflux transporter AcrB pore domain"/>
    <property type="match status" value="2"/>
</dbReference>
<feature type="transmembrane region" description="Helical" evidence="9">
    <location>
        <begin position="971"/>
        <end position="991"/>
    </location>
</feature>
<evidence type="ECO:0000256" key="8">
    <source>
        <dbReference type="ARBA" id="ARBA00023136"/>
    </source>
</evidence>
<keyword evidence="3 9" id="KW-0813">Transport</keyword>
<keyword evidence="6 9" id="KW-0812">Transmembrane</keyword>
<evidence type="ECO:0000256" key="2">
    <source>
        <dbReference type="ARBA" id="ARBA00010942"/>
    </source>
</evidence>
<accession>A0A849B9B2</accession>
<dbReference type="PRINTS" id="PR00702">
    <property type="entry name" value="ACRIFLAVINRP"/>
</dbReference>
<comment type="subcellular location">
    <subcellularLocation>
        <location evidence="1 9">Cell inner membrane</location>
        <topology evidence="1 9">Multi-pass membrane protein</topology>
    </subcellularLocation>
</comment>
<dbReference type="InterPro" id="IPR027463">
    <property type="entry name" value="AcrB_DN_DC_subdom"/>
</dbReference>
<dbReference type="Gene3D" id="1.20.1640.10">
    <property type="entry name" value="Multidrug efflux transporter AcrB transmembrane domain"/>
    <property type="match status" value="2"/>
</dbReference>
<evidence type="ECO:0000256" key="1">
    <source>
        <dbReference type="ARBA" id="ARBA00004429"/>
    </source>
</evidence>
<dbReference type="Gene3D" id="3.30.70.1440">
    <property type="entry name" value="Multidrug efflux transporter AcrB pore domain"/>
    <property type="match status" value="1"/>
</dbReference>
<dbReference type="InterPro" id="IPR004764">
    <property type="entry name" value="MdtF-like"/>
</dbReference>
<dbReference type="GO" id="GO:0005886">
    <property type="term" value="C:plasma membrane"/>
    <property type="evidence" value="ECO:0007669"/>
    <property type="project" value="UniProtKB-SubCell"/>
</dbReference>
<feature type="transmembrane region" description="Helical" evidence="9">
    <location>
        <begin position="475"/>
        <end position="499"/>
    </location>
</feature>
<dbReference type="InterPro" id="IPR001036">
    <property type="entry name" value="Acrflvin-R"/>
</dbReference>
<dbReference type="SUPFAM" id="SSF82866">
    <property type="entry name" value="Multidrug efflux transporter AcrB transmembrane domain"/>
    <property type="match status" value="2"/>
</dbReference>
<evidence type="ECO:0000256" key="9">
    <source>
        <dbReference type="RuleBase" id="RU364070"/>
    </source>
</evidence>
<dbReference type="NCBIfam" id="NF000282">
    <property type="entry name" value="RND_permease_1"/>
    <property type="match status" value="1"/>
</dbReference>
<dbReference type="Pfam" id="PF00873">
    <property type="entry name" value="ACR_tran"/>
    <property type="match status" value="1"/>
</dbReference>
<feature type="transmembrane region" description="Helical" evidence="9">
    <location>
        <begin position="394"/>
        <end position="415"/>
    </location>
</feature>
<comment type="caution">
    <text evidence="9">Lacks conserved residue(s) required for the propagation of feature annotation.</text>
</comment>
<name>A0A849B9B2_9BURK</name>
<feature type="transmembrane region" description="Helical" evidence="9">
    <location>
        <begin position="1003"/>
        <end position="1027"/>
    </location>
</feature>
<comment type="caution">
    <text evidence="11">The sequence shown here is derived from an EMBL/GenBank/DDBJ whole genome shotgun (WGS) entry which is preliminary data.</text>
</comment>
<protein>
    <recommendedName>
        <fullName evidence="9">Efflux pump membrane transporter</fullName>
    </recommendedName>
</protein>
<evidence type="ECO:0000313" key="11">
    <source>
        <dbReference type="EMBL" id="NNH10778.1"/>
    </source>
</evidence>
<dbReference type="Gene3D" id="3.30.2090.10">
    <property type="entry name" value="Multidrug efflux transporter AcrB TolC docking domain, DN and DC subdomains"/>
    <property type="match status" value="2"/>
</dbReference>
<dbReference type="PANTHER" id="PTHR32063">
    <property type="match status" value="1"/>
</dbReference>
<proteinExistence type="inferred from homology"/>
<dbReference type="GO" id="GO:0015562">
    <property type="term" value="F:efflux transmembrane transporter activity"/>
    <property type="evidence" value="ECO:0007669"/>
    <property type="project" value="InterPro"/>
</dbReference>
<keyword evidence="5 9" id="KW-0997">Cell inner membrane</keyword>
<keyword evidence="7 9" id="KW-1133">Transmembrane helix</keyword>
<dbReference type="SUPFAM" id="SSF82693">
    <property type="entry name" value="Multidrug efflux transporter AcrB pore domain, PN1, PN2, PC1 and PC2 subdomains"/>
    <property type="match status" value="3"/>
</dbReference>
<dbReference type="EMBL" id="JABEMD010000010">
    <property type="protein sequence ID" value="NNH10778.1"/>
    <property type="molecule type" value="Genomic_DNA"/>
</dbReference>
<feature type="compositionally biased region" description="Low complexity" evidence="10">
    <location>
        <begin position="1042"/>
        <end position="1055"/>
    </location>
</feature>
<evidence type="ECO:0000313" key="12">
    <source>
        <dbReference type="Proteomes" id="UP000542973"/>
    </source>
</evidence>
<evidence type="ECO:0000256" key="4">
    <source>
        <dbReference type="ARBA" id="ARBA00022475"/>
    </source>
</evidence>
<feature type="region of interest" description="Disordered" evidence="10">
    <location>
        <begin position="1036"/>
        <end position="1055"/>
    </location>
</feature>
<reference evidence="11 12" key="1">
    <citation type="submission" date="2020-05" db="EMBL/GenBank/DDBJ databases">
        <title>MicrobeNet Type strains.</title>
        <authorList>
            <person name="Nicholson A.C."/>
        </authorList>
    </citation>
    <scope>NUCLEOTIDE SEQUENCE [LARGE SCALE GENOMIC DNA]</scope>
    <source>
        <strain evidence="11 12">ATCC 700815</strain>
    </source>
</reference>
<dbReference type="GO" id="GO:0009636">
    <property type="term" value="P:response to toxic substance"/>
    <property type="evidence" value="ECO:0007669"/>
    <property type="project" value="UniProtKB-ARBA"/>
</dbReference>
<dbReference type="FunFam" id="3.30.70.1430:FF:000001">
    <property type="entry name" value="Efflux pump membrane transporter"/>
    <property type="match status" value="1"/>
</dbReference>
<evidence type="ECO:0000256" key="5">
    <source>
        <dbReference type="ARBA" id="ARBA00022519"/>
    </source>
</evidence>
<sequence length="1055" mass="112559">MPRFFIHRPNFAWVLAIFIVLAGLLAMPSLPVSQYPTVAPPQIAISAVYPGASATTLVDSVTSVIEEELNGAKGMLYYDSSSSSAGIAEITVTFAPGVDPDLAQVDVQNRIKQAEARLPAAVTRQGLRTEQVSAGFLLVYSINFKGDDAGKDMVTLADYAARRINNEIRRVPGVGKVQFFGAEAAMRVWVDPQKLLGYGLSVADVNEAIAAQNVQVPAGSFGSPPGSADQELSATIAVKGMLTTTEEFGAIVLRANPDGSKVTLADVARLEVGLQDYNFDMLTSGKRAVGAAVQLRPGANALETARAVRARLDELSKSFPDDIEYSVPYDTSRFVEVAIEKVIHTLVEAVVLVFLVMLLFLQNLRYTLIPTIVVPVCLAGTLAVMYAIGFSVNMMTMFGMVLAIGILVDDAIVVVENVERIMAEEGLGPVEATAKAMSQVSGAIIGITLVLAAVFFPLAFMAGSVGVIYRQFSLSLAVSILFSGFLALTLTPALCATLLKPIPQGHHEEKRGFFGWFNRRFGRLTERFTALNSKLLRRAGRCMIVYGMVVALLALLYTRLPESFVPIEDQGYFVVDVQLPPGATNQRTEAVVKKLESWLLGRKAMESTTMVLGFSFSGSGQNAALGFPTLTDWSTRGSGQHASDEVAAFNAQFAGLKEARVMAVDPPPIEGLGNASGFALRLQDRAGLGRAALVAARDTLLKEANASPVLAYAMMEGLEDAPQLRLDIDRDKAEALGVGFEAINTAISSAYGSATVADFANVGRLQRVVVQADVRDRMTPEALLSLNVPNVRGEQVPLSAFATPEWEIGPVQVSRYNGYPTIKIMGDAAPGFSTGEAMAEIERIAARLPAGIGYEWTGLSYQERQAGAQAPLLLALSFLVVFLLLVALYESWAIAASVMLIVPIGALGSVLAVNALGMPNDVYFKVGLITIIGLAAKNAILIVEFAKSLREQGMPLIDAALEASRLRFRPIVMTSMAFILGVVPLAIATGAGAASQRAIGTGVIGGMLTATTLGVVFAPVFFVWVLSRFKRYRDNARDSGRTTTPTATTTTEGAQ</sequence>
<gene>
    <name evidence="11" type="ORF">HLB16_07780</name>
</gene>
<feature type="transmembrane region" description="Helical" evidence="9">
    <location>
        <begin position="896"/>
        <end position="916"/>
    </location>
</feature>
<evidence type="ECO:0000256" key="3">
    <source>
        <dbReference type="ARBA" id="ARBA00022448"/>
    </source>
</evidence>
<dbReference type="RefSeq" id="WP_053824620.1">
    <property type="nucleotide sequence ID" value="NZ_BAAAEB010000023.1"/>
</dbReference>
<feature type="transmembrane region" description="Helical" evidence="9">
    <location>
        <begin position="922"/>
        <end position="946"/>
    </location>
</feature>
<organism evidence="11 12">
    <name type="scientific">Cupriavidus gilardii</name>
    <dbReference type="NCBI Taxonomy" id="82541"/>
    <lineage>
        <taxon>Bacteria</taxon>
        <taxon>Pseudomonadati</taxon>
        <taxon>Pseudomonadota</taxon>
        <taxon>Betaproteobacteria</taxon>
        <taxon>Burkholderiales</taxon>
        <taxon>Burkholderiaceae</taxon>
        <taxon>Cupriavidus</taxon>
    </lineage>
</organism>
<feature type="transmembrane region" description="Helical" evidence="9">
    <location>
        <begin position="870"/>
        <end position="889"/>
    </location>
</feature>
<dbReference type="Proteomes" id="UP000542973">
    <property type="component" value="Unassembled WGS sequence"/>
</dbReference>
<dbReference type="Gene3D" id="3.30.70.1320">
    <property type="entry name" value="Multidrug efflux transporter AcrB pore domain like"/>
    <property type="match status" value="1"/>
</dbReference>
<dbReference type="GO" id="GO:0042910">
    <property type="term" value="F:xenobiotic transmembrane transporter activity"/>
    <property type="evidence" value="ECO:0007669"/>
    <property type="project" value="TreeGrafter"/>
</dbReference>
<dbReference type="FunFam" id="1.20.1640.10:FF:000001">
    <property type="entry name" value="Efflux pump membrane transporter"/>
    <property type="match status" value="1"/>
</dbReference>
<dbReference type="NCBIfam" id="TIGR00915">
    <property type="entry name" value="2A0602"/>
    <property type="match status" value="1"/>
</dbReference>
<evidence type="ECO:0000256" key="7">
    <source>
        <dbReference type="ARBA" id="ARBA00022989"/>
    </source>
</evidence>
<keyword evidence="8 9" id="KW-0472">Membrane</keyword>
<feature type="transmembrane region" description="Helical" evidence="9">
    <location>
        <begin position="443"/>
        <end position="469"/>
    </location>
</feature>
<feature type="transmembrane region" description="Helical" evidence="9">
    <location>
        <begin position="543"/>
        <end position="560"/>
    </location>
</feature>
<feature type="transmembrane region" description="Helical" evidence="9">
    <location>
        <begin position="342"/>
        <end position="361"/>
    </location>
</feature>
<evidence type="ECO:0000256" key="10">
    <source>
        <dbReference type="SAM" id="MobiDB-lite"/>
    </source>
</evidence>
<keyword evidence="4" id="KW-1003">Cell membrane</keyword>
<dbReference type="SUPFAM" id="SSF82714">
    <property type="entry name" value="Multidrug efflux transporter AcrB TolC docking domain, DN and DC subdomains"/>
    <property type="match status" value="2"/>
</dbReference>
<dbReference type="PANTHER" id="PTHR32063:SF10">
    <property type="entry name" value="EFFLUX PUMP MEMBRANE TRANSPORTER"/>
    <property type="match status" value="1"/>
</dbReference>
<feature type="transmembrane region" description="Helical" evidence="9">
    <location>
        <begin position="368"/>
        <end position="388"/>
    </location>
</feature>
<evidence type="ECO:0000256" key="6">
    <source>
        <dbReference type="ARBA" id="ARBA00022692"/>
    </source>
</evidence>
<comment type="similarity">
    <text evidence="2 9">Belongs to the resistance-nodulation-cell division (RND) (TC 2.A.6) family.</text>
</comment>
<dbReference type="AlphaFoldDB" id="A0A849B9B2"/>